<dbReference type="PANTHER" id="PTHR43722:SF1">
    <property type="entry name" value="PROLINE IMINOPEPTIDASE"/>
    <property type="match status" value="1"/>
</dbReference>
<dbReference type="AlphaFoldDB" id="A0A3A6QWF6"/>
<dbReference type="Pfam" id="PF00561">
    <property type="entry name" value="Abhydrolase_1"/>
    <property type="match status" value="1"/>
</dbReference>
<evidence type="ECO:0000256" key="11">
    <source>
        <dbReference type="PIRNR" id="PIRNR006431"/>
    </source>
</evidence>
<dbReference type="GO" id="GO:0006508">
    <property type="term" value="P:proteolysis"/>
    <property type="evidence" value="ECO:0007669"/>
    <property type="project" value="UniProtKB-KW"/>
</dbReference>
<organism evidence="15 16">
    <name type="scientific">Vibrio sinensis</name>
    <dbReference type="NCBI Taxonomy" id="2302434"/>
    <lineage>
        <taxon>Bacteria</taxon>
        <taxon>Pseudomonadati</taxon>
        <taxon>Pseudomonadota</taxon>
        <taxon>Gammaproteobacteria</taxon>
        <taxon>Vibrionales</taxon>
        <taxon>Vibrionaceae</taxon>
        <taxon>Vibrio</taxon>
    </lineage>
</organism>
<dbReference type="PIRSF" id="PIRSF006431">
    <property type="entry name" value="Pept_S33"/>
    <property type="match status" value="1"/>
</dbReference>
<evidence type="ECO:0000256" key="8">
    <source>
        <dbReference type="ARBA" id="ARBA00022670"/>
    </source>
</evidence>
<dbReference type="PRINTS" id="PR00793">
    <property type="entry name" value="PROAMNOPTASE"/>
</dbReference>
<feature type="active site" evidence="12">
    <location>
        <position position="275"/>
    </location>
</feature>
<evidence type="ECO:0000256" key="5">
    <source>
        <dbReference type="ARBA" id="ARBA00021843"/>
    </source>
</evidence>
<evidence type="ECO:0000256" key="12">
    <source>
        <dbReference type="PIRSR" id="PIRSR006431-1"/>
    </source>
</evidence>
<dbReference type="OrthoDB" id="4510475at2"/>
<dbReference type="GO" id="GO:0004177">
    <property type="term" value="F:aminopeptidase activity"/>
    <property type="evidence" value="ECO:0007669"/>
    <property type="project" value="UniProtKB-UniRule"/>
</dbReference>
<accession>A0A3A6QWF6</accession>
<dbReference type="InterPro" id="IPR029058">
    <property type="entry name" value="AB_hydrolase_fold"/>
</dbReference>
<evidence type="ECO:0000256" key="10">
    <source>
        <dbReference type="ARBA" id="ARBA00029605"/>
    </source>
</evidence>
<comment type="similarity">
    <text evidence="3 11 13">Belongs to the peptidase S33 family.</text>
</comment>
<name>A0A3A6QWF6_9VIBR</name>
<evidence type="ECO:0000256" key="9">
    <source>
        <dbReference type="ARBA" id="ARBA00022801"/>
    </source>
</evidence>
<reference evidence="15 16" key="1">
    <citation type="submission" date="2018-08" db="EMBL/GenBank/DDBJ databases">
        <title>Vibrio isolated from the Eastern China Marginal Seas.</title>
        <authorList>
            <person name="Li Y."/>
        </authorList>
    </citation>
    <scope>NUCLEOTIDE SEQUENCE [LARGE SCALE GENOMIC DNA]</scope>
    <source>
        <strain evidence="15 16">BEI233</strain>
    </source>
</reference>
<evidence type="ECO:0000256" key="7">
    <source>
        <dbReference type="ARBA" id="ARBA00022490"/>
    </source>
</evidence>
<evidence type="ECO:0000313" key="16">
    <source>
        <dbReference type="Proteomes" id="UP000273252"/>
    </source>
</evidence>
<comment type="caution">
    <text evidence="15">The sequence shown here is derived from an EMBL/GenBank/DDBJ whole genome shotgun (WGS) entry which is preliminary data.</text>
</comment>
<evidence type="ECO:0000313" key="15">
    <source>
        <dbReference type="EMBL" id="RJX75608.1"/>
    </source>
</evidence>
<gene>
    <name evidence="15" type="primary">pip</name>
    <name evidence="15" type="ORF">DZ860_02730</name>
</gene>
<keyword evidence="16" id="KW-1185">Reference proteome</keyword>
<evidence type="ECO:0000256" key="6">
    <source>
        <dbReference type="ARBA" id="ARBA00022438"/>
    </source>
</evidence>
<dbReference type="InterPro" id="IPR002410">
    <property type="entry name" value="Peptidase_S33"/>
</dbReference>
<dbReference type="SUPFAM" id="SSF53474">
    <property type="entry name" value="alpha/beta-Hydrolases"/>
    <property type="match status" value="1"/>
</dbReference>
<dbReference type="InterPro" id="IPR005944">
    <property type="entry name" value="Pro_iminopeptidase"/>
</dbReference>
<dbReference type="Proteomes" id="UP000273252">
    <property type="component" value="Unassembled WGS sequence"/>
</dbReference>
<evidence type="ECO:0000256" key="4">
    <source>
        <dbReference type="ARBA" id="ARBA00012568"/>
    </source>
</evidence>
<proteinExistence type="inferred from homology"/>
<dbReference type="RefSeq" id="WP_120029364.1">
    <property type="nucleotide sequence ID" value="NZ_QVMU01000001.1"/>
</dbReference>
<feature type="active site" description="Nucleophile" evidence="12">
    <location>
        <position position="115"/>
    </location>
</feature>
<evidence type="ECO:0000256" key="1">
    <source>
        <dbReference type="ARBA" id="ARBA00001585"/>
    </source>
</evidence>
<feature type="active site" description="Proton donor" evidence="12">
    <location>
        <position position="303"/>
    </location>
</feature>
<evidence type="ECO:0000256" key="2">
    <source>
        <dbReference type="ARBA" id="ARBA00004496"/>
    </source>
</evidence>
<dbReference type="EC" id="3.4.11.5" evidence="4 11"/>
<keyword evidence="7 11" id="KW-0963">Cytoplasm</keyword>
<evidence type="ECO:0000259" key="14">
    <source>
        <dbReference type="Pfam" id="PF00561"/>
    </source>
</evidence>
<dbReference type="EMBL" id="QVMU01000001">
    <property type="protein sequence ID" value="RJX75608.1"/>
    <property type="molecule type" value="Genomic_DNA"/>
</dbReference>
<feature type="domain" description="AB hydrolase-1" evidence="14">
    <location>
        <begin position="41"/>
        <end position="304"/>
    </location>
</feature>
<keyword evidence="6 11" id="KW-0031">Aminopeptidase</keyword>
<dbReference type="InterPro" id="IPR000073">
    <property type="entry name" value="AB_hydrolase_1"/>
</dbReference>
<dbReference type="NCBIfam" id="TIGR01249">
    <property type="entry name" value="pro_imino_pep_1"/>
    <property type="match status" value="1"/>
</dbReference>
<dbReference type="PANTHER" id="PTHR43722">
    <property type="entry name" value="PROLINE IMINOPEPTIDASE"/>
    <property type="match status" value="1"/>
</dbReference>
<dbReference type="GO" id="GO:0005737">
    <property type="term" value="C:cytoplasm"/>
    <property type="evidence" value="ECO:0007669"/>
    <property type="project" value="UniProtKB-SubCell"/>
</dbReference>
<evidence type="ECO:0000256" key="3">
    <source>
        <dbReference type="ARBA" id="ARBA00010088"/>
    </source>
</evidence>
<comment type="catalytic activity">
    <reaction evidence="1 11 13">
        <text>Release of N-terminal proline from a peptide.</text>
        <dbReference type="EC" id="3.4.11.5"/>
    </reaction>
</comment>
<keyword evidence="8 11" id="KW-0645">Protease</keyword>
<dbReference type="Gene3D" id="3.40.50.1820">
    <property type="entry name" value="alpha/beta hydrolase"/>
    <property type="match status" value="1"/>
</dbReference>
<sequence>MRSPYPDIEPYQVHLFDMRANEGETVHQIYVEECGNPNGIPIVFLHGGPGSGCRPSHRCLFDPHSYRIILFDQRGCGRSQPYGCLENNRTEYLINDLEQIRETLAIRQWIVFGGSWGAALALTYAQQHSERVTALVLRGVFLGRKSDVGWVYDHGGAAKIFPEAWQNLMSTLTPCERETPLRSFYTILLDSDTQRSGEVSEALNQWERHLVRLVSPAHITLKDATSCRGGDAKDAAKIIQLHYSLNEFFISHRPILANMKTINAIPTFVIHGRYDMVCPLEQAWQLYQKNQNIELDVMPLSGHVAEEPEILEAILNLTDRLARRFSG</sequence>
<dbReference type="PRINTS" id="PR00111">
    <property type="entry name" value="ABHYDROLASE"/>
</dbReference>
<comment type="subcellular location">
    <subcellularLocation>
        <location evidence="2 11">Cytoplasm</location>
    </subcellularLocation>
</comment>
<evidence type="ECO:0000256" key="13">
    <source>
        <dbReference type="RuleBase" id="RU003421"/>
    </source>
</evidence>
<protein>
    <recommendedName>
        <fullName evidence="5 11">Proline iminopeptidase</fullName>
        <shortName evidence="11">PIP</shortName>
        <ecNumber evidence="4 11">3.4.11.5</ecNumber>
    </recommendedName>
    <alternativeName>
        <fullName evidence="10 11">Prolyl aminopeptidase</fullName>
    </alternativeName>
</protein>
<keyword evidence="9 11" id="KW-0378">Hydrolase</keyword>